<evidence type="ECO:0000313" key="4">
    <source>
        <dbReference type="Proteomes" id="UP001235760"/>
    </source>
</evidence>
<organism evidence="3 4">
    <name type="scientific">Leptothrix discophora</name>
    <dbReference type="NCBI Taxonomy" id="89"/>
    <lineage>
        <taxon>Bacteria</taxon>
        <taxon>Pseudomonadati</taxon>
        <taxon>Pseudomonadota</taxon>
        <taxon>Betaproteobacteria</taxon>
        <taxon>Burkholderiales</taxon>
        <taxon>Sphaerotilaceae</taxon>
        <taxon>Leptothrix</taxon>
    </lineage>
</organism>
<sequence>MFDLSFEDWIGWLGALVLVALVITPLRWKPDEHEASDRPHSGRPHPDASNLPPFH</sequence>
<accession>A0ABT9G4V0</accession>
<gene>
    <name evidence="3" type="ORF">Q8X39_11345</name>
</gene>
<keyword evidence="2" id="KW-1133">Transmembrane helix</keyword>
<keyword evidence="2" id="KW-0472">Membrane</keyword>
<proteinExistence type="predicted"/>
<name>A0ABT9G4V0_LEPDI</name>
<dbReference type="EMBL" id="JAUZEE010000005">
    <property type="protein sequence ID" value="MDP4301233.1"/>
    <property type="molecule type" value="Genomic_DNA"/>
</dbReference>
<evidence type="ECO:0000256" key="2">
    <source>
        <dbReference type="SAM" id="Phobius"/>
    </source>
</evidence>
<dbReference type="RefSeq" id="WP_305749780.1">
    <property type="nucleotide sequence ID" value="NZ_JAUZEE010000005.1"/>
</dbReference>
<protein>
    <submittedName>
        <fullName evidence="3">Uncharacterized protein</fullName>
    </submittedName>
</protein>
<dbReference type="Proteomes" id="UP001235760">
    <property type="component" value="Unassembled WGS sequence"/>
</dbReference>
<feature type="transmembrane region" description="Helical" evidence="2">
    <location>
        <begin position="12"/>
        <end position="28"/>
    </location>
</feature>
<feature type="region of interest" description="Disordered" evidence="1">
    <location>
        <begin position="31"/>
        <end position="55"/>
    </location>
</feature>
<evidence type="ECO:0000313" key="3">
    <source>
        <dbReference type="EMBL" id="MDP4301233.1"/>
    </source>
</evidence>
<feature type="compositionally biased region" description="Basic and acidic residues" evidence="1">
    <location>
        <begin position="31"/>
        <end position="46"/>
    </location>
</feature>
<reference evidence="3 4" key="1">
    <citation type="submission" date="2023-08" db="EMBL/GenBank/DDBJ databases">
        <authorList>
            <person name="Roldan D.M."/>
            <person name="Menes R.J."/>
        </authorList>
    </citation>
    <scope>NUCLEOTIDE SEQUENCE [LARGE SCALE GENOMIC DNA]</scope>
    <source>
        <strain evidence="3 4">CCM 2812</strain>
    </source>
</reference>
<comment type="caution">
    <text evidence="3">The sequence shown here is derived from an EMBL/GenBank/DDBJ whole genome shotgun (WGS) entry which is preliminary data.</text>
</comment>
<keyword evidence="4" id="KW-1185">Reference proteome</keyword>
<keyword evidence="2" id="KW-0812">Transmembrane</keyword>
<evidence type="ECO:0000256" key="1">
    <source>
        <dbReference type="SAM" id="MobiDB-lite"/>
    </source>
</evidence>